<evidence type="ECO:0000313" key="3">
    <source>
        <dbReference type="Proteomes" id="UP000306740"/>
    </source>
</evidence>
<accession>A0A5C4MJF6</accession>
<dbReference type="AlphaFoldDB" id="A0A5C4MJF6"/>
<gene>
    <name evidence="2" type="ORF">FHE65_10815</name>
    <name evidence="1" type="ORF">FHE65_23990</name>
</gene>
<proteinExistence type="predicted"/>
<dbReference type="EMBL" id="VDFR01000048">
    <property type="protein sequence ID" value="TNC47103.1"/>
    <property type="molecule type" value="Genomic_DNA"/>
</dbReference>
<dbReference type="Proteomes" id="UP000306740">
    <property type="component" value="Unassembled WGS sequence"/>
</dbReference>
<dbReference type="OrthoDB" id="3192509at2"/>
<protein>
    <submittedName>
        <fullName evidence="1">Nucleoside/nucleotide kinase family protein</fullName>
    </submittedName>
</protein>
<dbReference type="SUPFAM" id="SSF52540">
    <property type="entry name" value="P-loop containing nucleoside triphosphate hydrolases"/>
    <property type="match status" value="1"/>
</dbReference>
<organism evidence="1 3">
    <name type="scientific">Mumia zhuanghuii</name>
    <dbReference type="NCBI Taxonomy" id="2585211"/>
    <lineage>
        <taxon>Bacteria</taxon>
        <taxon>Bacillati</taxon>
        <taxon>Actinomycetota</taxon>
        <taxon>Actinomycetes</taxon>
        <taxon>Propionibacteriales</taxon>
        <taxon>Nocardioidaceae</taxon>
        <taxon>Mumia</taxon>
    </lineage>
</organism>
<keyword evidence="1" id="KW-0808">Transferase</keyword>
<evidence type="ECO:0000313" key="2">
    <source>
        <dbReference type="EMBL" id="TNC47103.1"/>
    </source>
</evidence>
<dbReference type="EMBL" id="VDFR01000116">
    <property type="protein sequence ID" value="TNC39063.1"/>
    <property type="molecule type" value="Genomic_DNA"/>
</dbReference>
<dbReference type="Gene3D" id="3.40.50.300">
    <property type="entry name" value="P-loop containing nucleotide triphosphate hydrolases"/>
    <property type="match status" value="1"/>
</dbReference>
<comment type="caution">
    <text evidence="1">The sequence shown here is derived from an EMBL/GenBank/DDBJ whole genome shotgun (WGS) entry which is preliminary data.</text>
</comment>
<dbReference type="GO" id="GO:0016301">
    <property type="term" value="F:kinase activity"/>
    <property type="evidence" value="ECO:0007669"/>
    <property type="project" value="UniProtKB-KW"/>
</dbReference>
<evidence type="ECO:0000313" key="1">
    <source>
        <dbReference type="EMBL" id="TNC39063.1"/>
    </source>
</evidence>
<sequence>MHRHTGAVTTVLRDLDAATDRARDLVRDGRRLLGVAGAPGAGKSWLVEALLARCTDLSVAHVPMDGFHLADVALARLGLLDVKGAPATFDVGGYVAALRRIAAREEEVVYVPGFARDLEQPLAAALAVRRDAALVLTEGNYLLLGDEGWGAVRDQLDEVWFVDVPDALRIQRLVARHVAFGKTPQQAEAWVRRSDEANARLVAASRARADVEVRLG</sequence>
<name>A0A5C4MJF6_9ACTN</name>
<dbReference type="PANTHER" id="PTHR10285">
    <property type="entry name" value="URIDINE KINASE"/>
    <property type="match status" value="1"/>
</dbReference>
<keyword evidence="1" id="KW-0418">Kinase</keyword>
<reference evidence="1 3" key="1">
    <citation type="submission" date="2019-05" db="EMBL/GenBank/DDBJ databases">
        <title>Mumia sp. nov., isolated from the intestinal contents of plateau pika (Ochotona curzoniae) in the Qinghai-Tibet plateau of China.</title>
        <authorList>
            <person name="Tian Z."/>
        </authorList>
    </citation>
    <scope>NUCLEOTIDE SEQUENCE [LARGE SCALE GENOMIC DNA]</scope>
    <source>
        <strain evidence="3">527</strain>
        <strain evidence="1">Z527</strain>
    </source>
</reference>
<dbReference type="NCBIfam" id="NF006743">
    <property type="entry name" value="PRK09270.1-2"/>
    <property type="match status" value="1"/>
</dbReference>
<dbReference type="InterPro" id="IPR027417">
    <property type="entry name" value="P-loop_NTPase"/>
</dbReference>